<dbReference type="RefSeq" id="WP_169602720.1">
    <property type="nucleotide sequence ID" value="NZ_CP046565.1"/>
</dbReference>
<protein>
    <submittedName>
        <fullName evidence="2">DUF2244 domain-containing protein</fullName>
    </submittedName>
</protein>
<dbReference type="EMBL" id="CP046565">
    <property type="protein sequence ID" value="QJD29435.1"/>
    <property type="molecule type" value="Genomic_DNA"/>
</dbReference>
<evidence type="ECO:0000313" key="2">
    <source>
        <dbReference type="EMBL" id="QJD29435.1"/>
    </source>
</evidence>
<feature type="transmembrane region" description="Helical" evidence="1">
    <location>
        <begin position="30"/>
        <end position="49"/>
    </location>
</feature>
<dbReference type="AlphaFoldDB" id="A0A858Q6K8"/>
<keyword evidence="1" id="KW-1133">Transmembrane helix</keyword>
<accession>A0A858Q6K8</accession>
<feature type="transmembrane region" description="Helical" evidence="1">
    <location>
        <begin position="55"/>
        <end position="73"/>
    </location>
</feature>
<evidence type="ECO:0000313" key="3">
    <source>
        <dbReference type="Proteomes" id="UP000503004"/>
    </source>
</evidence>
<sequence length="159" mass="17770">MIESERDPQTGGKRIILKPNASLTRWQARLLLGGFALVLASIGAVFAFIGCWFVLPFAGAEWLVLAYCFSLAFRQSAVREVITVTAADVKLERGIRGPEQTFQFRRAWLGVSLEGPPAAGHPSRLCLKRHGRKIEIGRFLVESEREALYRELKKELTNG</sequence>
<dbReference type="Proteomes" id="UP000503004">
    <property type="component" value="Chromosome"/>
</dbReference>
<keyword evidence="1" id="KW-0812">Transmembrane</keyword>
<keyword evidence="1" id="KW-0472">Membrane</keyword>
<reference evidence="3" key="1">
    <citation type="submission" date="2019-12" db="EMBL/GenBank/DDBJ databases">
        <authorList>
            <person name="Awala S.I."/>
            <person name="Rhee S.K."/>
        </authorList>
    </citation>
    <scope>NUCLEOTIDE SEQUENCE [LARGE SCALE GENOMIC DNA]</scope>
    <source>
        <strain evidence="3">IM1</strain>
    </source>
</reference>
<dbReference type="KEGG" id="metu:GNH96_05310"/>
<organism evidence="2 3">
    <name type="scientific">Methylococcus geothermalis</name>
    <dbReference type="NCBI Taxonomy" id="2681310"/>
    <lineage>
        <taxon>Bacteria</taxon>
        <taxon>Pseudomonadati</taxon>
        <taxon>Pseudomonadota</taxon>
        <taxon>Gammaproteobacteria</taxon>
        <taxon>Methylococcales</taxon>
        <taxon>Methylococcaceae</taxon>
        <taxon>Methylococcus</taxon>
    </lineage>
</organism>
<gene>
    <name evidence="2" type="ORF">GNH96_05310</name>
</gene>
<evidence type="ECO:0000256" key="1">
    <source>
        <dbReference type="SAM" id="Phobius"/>
    </source>
</evidence>
<dbReference type="InterPro" id="IPR019253">
    <property type="entry name" value="DUF2244_TM"/>
</dbReference>
<dbReference type="Pfam" id="PF10003">
    <property type="entry name" value="DUF2244"/>
    <property type="match status" value="1"/>
</dbReference>
<name>A0A858Q6K8_9GAMM</name>
<keyword evidence="3" id="KW-1185">Reference proteome</keyword>
<proteinExistence type="predicted"/>